<organism evidence="6 7">
    <name type="scientific">Microdochium bolleyi</name>
    <dbReference type="NCBI Taxonomy" id="196109"/>
    <lineage>
        <taxon>Eukaryota</taxon>
        <taxon>Fungi</taxon>
        <taxon>Dikarya</taxon>
        <taxon>Ascomycota</taxon>
        <taxon>Pezizomycotina</taxon>
        <taxon>Sordariomycetes</taxon>
        <taxon>Xylariomycetidae</taxon>
        <taxon>Xylariales</taxon>
        <taxon>Microdochiaceae</taxon>
        <taxon>Microdochium</taxon>
    </lineage>
</organism>
<keyword evidence="2" id="KW-0645">Protease</keyword>
<comment type="similarity">
    <text evidence="1">Belongs to the peptidase C15 family.</text>
</comment>
<feature type="compositionally biased region" description="Low complexity" evidence="5">
    <location>
        <begin position="102"/>
        <end position="116"/>
    </location>
</feature>
<evidence type="ECO:0000256" key="3">
    <source>
        <dbReference type="ARBA" id="ARBA00022801"/>
    </source>
</evidence>
<evidence type="ECO:0000313" key="6">
    <source>
        <dbReference type="EMBL" id="KXJ91966.1"/>
    </source>
</evidence>
<dbReference type="GO" id="GO:0006508">
    <property type="term" value="P:proteolysis"/>
    <property type="evidence" value="ECO:0007669"/>
    <property type="project" value="UniProtKB-KW"/>
</dbReference>
<reference evidence="7" key="1">
    <citation type="submission" date="2016-02" db="EMBL/GenBank/DDBJ databases">
        <title>Draft genome sequence of Microdochium bolleyi, a fungal endophyte of beachgrass.</title>
        <authorList>
            <consortium name="DOE Joint Genome Institute"/>
            <person name="David A.S."/>
            <person name="May G."/>
            <person name="Haridas S."/>
            <person name="Lim J."/>
            <person name="Wang M."/>
            <person name="Labutti K."/>
            <person name="Lipzen A."/>
            <person name="Barry K."/>
            <person name="Grigoriev I.V."/>
        </authorList>
    </citation>
    <scope>NUCLEOTIDE SEQUENCE [LARGE SCALE GENOMIC DNA]</scope>
    <source>
        <strain evidence="7">J235TASD1</strain>
    </source>
</reference>
<keyword evidence="4" id="KW-0788">Thiol protease</keyword>
<proteinExistence type="inferred from homology"/>
<dbReference type="OrthoDB" id="407146at2759"/>
<dbReference type="Pfam" id="PF01470">
    <property type="entry name" value="Peptidase_C15"/>
    <property type="match status" value="1"/>
</dbReference>
<keyword evidence="7" id="KW-1185">Reference proteome</keyword>
<dbReference type="Gene3D" id="3.40.630.20">
    <property type="entry name" value="Peptidase C15, pyroglutamyl peptidase I-like"/>
    <property type="match status" value="1"/>
</dbReference>
<evidence type="ECO:0000313" key="7">
    <source>
        <dbReference type="Proteomes" id="UP000070501"/>
    </source>
</evidence>
<dbReference type="InParanoid" id="A0A136J4R0"/>
<dbReference type="InterPro" id="IPR016125">
    <property type="entry name" value="Peptidase_C15-like"/>
</dbReference>
<keyword evidence="3" id="KW-0378">Hydrolase</keyword>
<evidence type="ECO:0000256" key="1">
    <source>
        <dbReference type="ARBA" id="ARBA00006641"/>
    </source>
</evidence>
<evidence type="ECO:0008006" key="8">
    <source>
        <dbReference type="Google" id="ProtNLM"/>
    </source>
</evidence>
<evidence type="ECO:0000256" key="4">
    <source>
        <dbReference type="ARBA" id="ARBA00022807"/>
    </source>
</evidence>
<evidence type="ECO:0000256" key="2">
    <source>
        <dbReference type="ARBA" id="ARBA00022670"/>
    </source>
</evidence>
<dbReference type="PANTHER" id="PTHR23402:SF1">
    <property type="entry name" value="PYROGLUTAMYL-PEPTIDASE I"/>
    <property type="match status" value="1"/>
</dbReference>
<dbReference type="SUPFAM" id="SSF53182">
    <property type="entry name" value="Pyrrolidone carboxyl peptidase (pyroglutamate aminopeptidase)"/>
    <property type="match status" value="1"/>
</dbReference>
<accession>A0A136J4R0</accession>
<name>A0A136J4R0_9PEZI</name>
<evidence type="ECO:0000256" key="5">
    <source>
        <dbReference type="SAM" id="MobiDB-lite"/>
    </source>
</evidence>
<dbReference type="AlphaFoldDB" id="A0A136J4R0"/>
<dbReference type="EMBL" id="KQ964249">
    <property type="protein sequence ID" value="KXJ91966.1"/>
    <property type="molecule type" value="Genomic_DNA"/>
</dbReference>
<dbReference type="InterPro" id="IPR036440">
    <property type="entry name" value="Peptidase_C15-like_sf"/>
</dbReference>
<dbReference type="GO" id="GO:0008234">
    <property type="term" value="F:cysteine-type peptidase activity"/>
    <property type="evidence" value="ECO:0007669"/>
    <property type="project" value="UniProtKB-KW"/>
</dbReference>
<gene>
    <name evidence="6" type="ORF">Micbo1qcDRAFT_162031</name>
</gene>
<feature type="region of interest" description="Disordered" evidence="5">
    <location>
        <begin position="43"/>
        <end position="64"/>
    </location>
</feature>
<dbReference type="Proteomes" id="UP000070501">
    <property type="component" value="Unassembled WGS sequence"/>
</dbReference>
<dbReference type="PANTHER" id="PTHR23402">
    <property type="entry name" value="PROTEASE FAMILY C15 PYROGLUTAMYL-PEPTIDASE I-RELATED"/>
    <property type="match status" value="1"/>
</dbReference>
<feature type="region of interest" description="Disordered" evidence="5">
    <location>
        <begin position="93"/>
        <end position="131"/>
    </location>
</feature>
<sequence>MGSIDPTPEEVTVLVTGFGPFKEQYPKNPSWEIASSLPDYLPAERVKDPNATGRGGSGHPAPPRVRIVTPKEAIRVNYDVVREMVPSLWDDVRDDDVENPVATTADDATTSDIPADAGDDQSTSTTTAPTKKKKNKYDFVLHIGMAGPQPMYQIERRGHRDGYRLRDVDGNLLGDEERHETQGDRWVWHGVPHELLTDLDIEGVYKRWVARCPKRDNTALRISEDPGRYLCDFIYFSSLAHLWKQGKPRDVLFLHVPAVADDDILGYGRELVLQLIRAIVEVHLTGPQRE</sequence>
<protein>
    <recommendedName>
        <fullName evidence="8">Peptidase C15, pyroglutamyl peptidase I-like protein</fullName>
    </recommendedName>
</protein>